<dbReference type="Gene3D" id="2.10.22.10">
    <property type="entry name" value="Antistasin, domain 1"/>
    <property type="match status" value="1"/>
</dbReference>
<keyword evidence="6" id="KW-1185">Reference proteome</keyword>
<dbReference type="GO" id="GO:0004867">
    <property type="term" value="F:serine-type endopeptidase inhibitor activity"/>
    <property type="evidence" value="ECO:0007669"/>
    <property type="project" value="UniProtKB-KW"/>
</dbReference>
<feature type="compositionally biased region" description="Polar residues" evidence="3">
    <location>
        <begin position="117"/>
        <end position="155"/>
    </location>
</feature>
<evidence type="ECO:0000313" key="5">
    <source>
        <dbReference type="EMBL" id="VDI83199.1"/>
    </source>
</evidence>
<protein>
    <recommendedName>
        <fullName evidence="4">Antistasin-like domain-containing protein</fullName>
    </recommendedName>
</protein>
<dbReference type="Pfam" id="PF02822">
    <property type="entry name" value="Antistasin"/>
    <property type="match status" value="1"/>
</dbReference>
<dbReference type="OrthoDB" id="6160077at2759"/>
<dbReference type="SUPFAM" id="SSF57262">
    <property type="entry name" value="Leech antihemostatic proteins"/>
    <property type="match status" value="1"/>
</dbReference>
<feature type="domain" description="Antistasin-like" evidence="4">
    <location>
        <begin position="203"/>
        <end position="229"/>
    </location>
</feature>
<comment type="caution">
    <text evidence="5">The sequence shown here is derived from an EMBL/GenBank/DDBJ whole genome shotgun (WGS) entry which is preliminary data.</text>
</comment>
<dbReference type="Proteomes" id="UP000596742">
    <property type="component" value="Unassembled WGS sequence"/>
</dbReference>
<sequence length="519" mass="55163">MYERFLFDLTKGSGPCSSMKLFCPPGCASMTPSGCKCDCAHHFDPSNPGNTFNGGNKTPKPNISGGSCSTDWRNCQQPCATKSNPVSGCIECSCPAVQTTTPVAKMSSRTTEHHGTVHSNSQQSSAISTTSRPTSMSETQKLMTVKPTTTTPQPLVQSTEISTKSKVSTEIKFPDVFTTPHVLAPEVTSYQTTKGTTLHMIVCAEVFDCDLDCYTGYSTDDSGCPLCKCAPLPTGFVLAYGPCPNPPRCAPGCFKLDERGCLLCACGVLNFHPGGYHGMPQVHMGGGGFVPGQMPGGGMFGGHKAQTQAKAKPLSQCPGTKLCMQTCNGKYSLGNNDRNGCKTCTCHTTHVSTQHTSNTVYVAKQQPHQQPKPQPQPHKTYTYVVQQVQHKEASCTGTKLCMMTCKSRYVLGAKGRDGCNTCTCIPVPTPAPTKAPAKMSCMSTVMCMLTCKNGYQLGATKTDGCQECACVVPQVVKMEVTCASKLTCSSGCNVGYKCGTDGCPTCGCIKPQGIFILFF</sequence>
<evidence type="ECO:0000256" key="1">
    <source>
        <dbReference type="ARBA" id="ARBA00022690"/>
    </source>
</evidence>
<feature type="region of interest" description="Disordered" evidence="3">
    <location>
        <begin position="109"/>
        <end position="155"/>
    </location>
</feature>
<evidence type="ECO:0000256" key="3">
    <source>
        <dbReference type="SAM" id="MobiDB-lite"/>
    </source>
</evidence>
<dbReference type="AlphaFoldDB" id="A0A8B6HRC1"/>
<evidence type="ECO:0000313" key="6">
    <source>
        <dbReference type="Proteomes" id="UP000596742"/>
    </source>
</evidence>
<reference evidence="5" key="1">
    <citation type="submission" date="2018-11" db="EMBL/GenBank/DDBJ databases">
        <authorList>
            <person name="Alioto T."/>
            <person name="Alioto T."/>
        </authorList>
    </citation>
    <scope>NUCLEOTIDE SEQUENCE</scope>
</reference>
<proteinExistence type="predicted"/>
<organism evidence="5 6">
    <name type="scientific">Mytilus galloprovincialis</name>
    <name type="common">Mediterranean mussel</name>
    <dbReference type="NCBI Taxonomy" id="29158"/>
    <lineage>
        <taxon>Eukaryota</taxon>
        <taxon>Metazoa</taxon>
        <taxon>Spiralia</taxon>
        <taxon>Lophotrochozoa</taxon>
        <taxon>Mollusca</taxon>
        <taxon>Bivalvia</taxon>
        <taxon>Autobranchia</taxon>
        <taxon>Pteriomorphia</taxon>
        <taxon>Mytilida</taxon>
        <taxon>Mytiloidea</taxon>
        <taxon>Mytilidae</taxon>
        <taxon>Mytilinae</taxon>
        <taxon>Mytilus</taxon>
    </lineage>
</organism>
<evidence type="ECO:0000256" key="2">
    <source>
        <dbReference type="ARBA" id="ARBA00022900"/>
    </source>
</evidence>
<gene>
    <name evidence="5" type="ORF">MGAL_10B063996</name>
</gene>
<evidence type="ECO:0000259" key="4">
    <source>
        <dbReference type="Pfam" id="PF02822"/>
    </source>
</evidence>
<dbReference type="InterPro" id="IPR011061">
    <property type="entry name" value="Hirudin/antistatin"/>
</dbReference>
<accession>A0A8B6HRC1</accession>
<dbReference type="InterPro" id="IPR004094">
    <property type="entry name" value="Antistasin-like"/>
</dbReference>
<keyword evidence="1" id="KW-0646">Protease inhibitor</keyword>
<dbReference type="EMBL" id="UYJE01010438">
    <property type="protein sequence ID" value="VDI83199.1"/>
    <property type="molecule type" value="Genomic_DNA"/>
</dbReference>
<name>A0A8B6HRC1_MYTGA</name>
<keyword evidence="2" id="KW-0722">Serine protease inhibitor</keyword>